<dbReference type="EMBL" id="JAAIUW010000004">
    <property type="protein sequence ID" value="KAF7835891.1"/>
    <property type="molecule type" value="Genomic_DNA"/>
</dbReference>
<protein>
    <submittedName>
        <fullName evidence="1">Uncharacterized protein</fullName>
    </submittedName>
</protein>
<keyword evidence="2" id="KW-1185">Reference proteome</keyword>
<evidence type="ECO:0000313" key="2">
    <source>
        <dbReference type="Proteomes" id="UP000634136"/>
    </source>
</evidence>
<dbReference type="AlphaFoldDB" id="A0A835CBR8"/>
<sequence length="193" mass="21576">MPLQRGQLIGKLLNYVILQCPFLAQLFQQCPFEGRDPSAYQHFGHLAVLLQRDFSLVNPQCQFRWVAPSVFLHPFGGVDPSIRFLVVLSSNAPSESFFHPQHPLRWVGLPVNLFQLYPSGPSIKMDRSSNQSLLALSVRNGYLDGYVRLRCPFGCADLPVNLFQLCASGTLIRMGRSSNQSLYLVNLDGLVGP</sequence>
<reference evidence="1" key="1">
    <citation type="submission" date="2020-09" db="EMBL/GenBank/DDBJ databases">
        <title>Genome-Enabled Discovery of Anthraquinone Biosynthesis in Senna tora.</title>
        <authorList>
            <person name="Kang S.-H."/>
            <person name="Pandey R.P."/>
            <person name="Lee C.-M."/>
            <person name="Sim J.-S."/>
            <person name="Jeong J.-T."/>
            <person name="Choi B.-S."/>
            <person name="Jung M."/>
            <person name="Ginzburg D."/>
            <person name="Zhao K."/>
            <person name="Won S.Y."/>
            <person name="Oh T.-J."/>
            <person name="Yu Y."/>
            <person name="Kim N.-H."/>
            <person name="Lee O.R."/>
            <person name="Lee T.-H."/>
            <person name="Bashyal P."/>
            <person name="Kim T.-S."/>
            <person name="Lee W.-H."/>
            <person name="Kawkins C."/>
            <person name="Kim C.-K."/>
            <person name="Kim J.S."/>
            <person name="Ahn B.O."/>
            <person name="Rhee S.Y."/>
            <person name="Sohng J.K."/>
        </authorList>
    </citation>
    <scope>NUCLEOTIDE SEQUENCE</scope>
    <source>
        <tissue evidence="1">Leaf</tissue>
    </source>
</reference>
<dbReference type="Proteomes" id="UP000634136">
    <property type="component" value="Unassembled WGS sequence"/>
</dbReference>
<name>A0A835CBR8_9FABA</name>
<proteinExistence type="predicted"/>
<accession>A0A835CBR8</accession>
<organism evidence="1 2">
    <name type="scientific">Senna tora</name>
    <dbReference type="NCBI Taxonomy" id="362788"/>
    <lineage>
        <taxon>Eukaryota</taxon>
        <taxon>Viridiplantae</taxon>
        <taxon>Streptophyta</taxon>
        <taxon>Embryophyta</taxon>
        <taxon>Tracheophyta</taxon>
        <taxon>Spermatophyta</taxon>
        <taxon>Magnoliopsida</taxon>
        <taxon>eudicotyledons</taxon>
        <taxon>Gunneridae</taxon>
        <taxon>Pentapetalae</taxon>
        <taxon>rosids</taxon>
        <taxon>fabids</taxon>
        <taxon>Fabales</taxon>
        <taxon>Fabaceae</taxon>
        <taxon>Caesalpinioideae</taxon>
        <taxon>Cassia clade</taxon>
        <taxon>Senna</taxon>
    </lineage>
</organism>
<comment type="caution">
    <text evidence="1">The sequence shown here is derived from an EMBL/GenBank/DDBJ whole genome shotgun (WGS) entry which is preliminary data.</text>
</comment>
<evidence type="ECO:0000313" key="1">
    <source>
        <dbReference type="EMBL" id="KAF7835891.1"/>
    </source>
</evidence>
<gene>
    <name evidence="1" type="ORF">G2W53_010750</name>
</gene>